<dbReference type="OrthoDB" id="9802035at2"/>
<dbReference type="PIRSF" id="PIRSF005624">
    <property type="entry name" value="Ni-bind_GTPase"/>
    <property type="match status" value="1"/>
</dbReference>
<protein>
    <submittedName>
        <fullName evidence="9">Hydrogenase accessory protein HypB</fullName>
    </submittedName>
</protein>
<keyword evidence="5" id="KW-0378">Hydrolase</keyword>
<dbReference type="AlphaFoldDB" id="D2Z4S1"/>
<evidence type="ECO:0000313" key="9">
    <source>
        <dbReference type="EMBL" id="EFC92415.1"/>
    </source>
</evidence>
<dbReference type="RefSeq" id="WP_005662470.1">
    <property type="nucleotide sequence ID" value="NZ_ABTR02000001.1"/>
</dbReference>
<dbReference type="EMBL" id="ABTR02000001">
    <property type="protein sequence ID" value="EFC92415.1"/>
    <property type="molecule type" value="Genomic_DNA"/>
</dbReference>
<organism evidence="9 10">
    <name type="scientific">Dethiosulfovibrio peptidovorans DSM 11002</name>
    <dbReference type="NCBI Taxonomy" id="469381"/>
    <lineage>
        <taxon>Bacteria</taxon>
        <taxon>Thermotogati</taxon>
        <taxon>Synergistota</taxon>
        <taxon>Synergistia</taxon>
        <taxon>Synergistales</taxon>
        <taxon>Dethiosulfovibrionaceae</taxon>
        <taxon>Dethiosulfovibrio</taxon>
    </lineage>
</organism>
<dbReference type="GO" id="GO:0016151">
    <property type="term" value="F:nickel cation binding"/>
    <property type="evidence" value="ECO:0007669"/>
    <property type="project" value="InterPro"/>
</dbReference>
<accession>D2Z4S1</accession>
<evidence type="ECO:0000256" key="1">
    <source>
        <dbReference type="ARBA" id="ARBA00006211"/>
    </source>
</evidence>
<dbReference type="InterPro" id="IPR003495">
    <property type="entry name" value="CobW/HypB/UreG_nucleotide-bd"/>
</dbReference>
<gene>
    <name evidence="9" type="ORF">Dpep_2393</name>
</gene>
<evidence type="ECO:0000259" key="8">
    <source>
        <dbReference type="Pfam" id="PF02492"/>
    </source>
</evidence>
<dbReference type="GO" id="GO:0003924">
    <property type="term" value="F:GTPase activity"/>
    <property type="evidence" value="ECO:0007669"/>
    <property type="project" value="InterPro"/>
</dbReference>
<evidence type="ECO:0000256" key="7">
    <source>
        <dbReference type="ARBA" id="ARBA00023134"/>
    </source>
</evidence>
<evidence type="ECO:0000256" key="3">
    <source>
        <dbReference type="ARBA" id="ARBA00022723"/>
    </source>
</evidence>
<evidence type="ECO:0000313" key="10">
    <source>
        <dbReference type="Proteomes" id="UP000006427"/>
    </source>
</evidence>
<comment type="similarity">
    <text evidence="1">Belongs to the SIMIBI class G3E GTPase family. HypB/HupM subfamily.</text>
</comment>
<keyword evidence="6" id="KW-0862">Zinc</keyword>
<comment type="caution">
    <text evidence="9">The sequence shown here is derived from an EMBL/GenBank/DDBJ whole genome shotgun (WGS) entry which is preliminary data.</text>
</comment>
<dbReference type="STRING" id="469381.Dpep_2393"/>
<dbReference type="GO" id="GO:0005525">
    <property type="term" value="F:GTP binding"/>
    <property type="evidence" value="ECO:0007669"/>
    <property type="project" value="UniProtKB-KW"/>
</dbReference>
<evidence type="ECO:0000256" key="5">
    <source>
        <dbReference type="ARBA" id="ARBA00022801"/>
    </source>
</evidence>
<dbReference type="InterPro" id="IPR004392">
    <property type="entry name" value="Hyd_mat_HypB"/>
</dbReference>
<dbReference type="PANTHER" id="PTHR30134:SF2">
    <property type="entry name" value="HYDROGENASE MATURATION FACTOR HYPB"/>
    <property type="match status" value="1"/>
</dbReference>
<dbReference type="Gene3D" id="3.40.50.300">
    <property type="entry name" value="P-loop containing nucleotide triphosphate hydrolases"/>
    <property type="match status" value="1"/>
</dbReference>
<dbReference type="PaxDb" id="469381-Dpep_2393"/>
<feature type="domain" description="CobW/HypB/UreG nucleotide-binding" evidence="8">
    <location>
        <begin position="35"/>
        <end position="191"/>
    </location>
</feature>
<sequence length="220" mass="24147">MTTKKVEVQQAVMAADLSYAQKIKDRLREKGILMVNLIGSPGSGKTTLLEKTLGKDGLRAAVIEGDVATDRDAKRIEATGVPSIQINTDGGCHLEANWVDSTIDKLPLDELDIIFVENVGNLVCPAEFDIGEDHKVAISSVPEGPDKPLKYPLLFTEASAVVLTKTDLLPYVPFDLDLYWGDVGKLNPKAKRLDMSCVKGEGLEEWSRILRGWLEEKRNG</sequence>
<dbReference type="InterPro" id="IPR027417">
    <property type="entry name" value="P-loop_NTPase"/>
</dbReference>
<dbReference type="eggNOG" id="COG0378">
    <property type="taxonomic scope" value="Bacteria"/>
</dbReference>
<keyword evidence="2" id="KW-0533">Nickel</keyword>
<keyword evidence="10" id="KW-1185">Reference proteome</keyword>
<dbReference type="NCBIfam" id="TIGR00073">
    <property type="entry name" value="hypB"/>
    <property type="match status" value="1"/>
</dbReference>
<keyword evidence="4" id="KW-0547">Nucleotide-binding</keyword>
<evidence type="ECO:0000256" key="6">
    <source>
        <dbReference type="ARBA" id="ARBA00022833"/>
    </source>
</evidence>
<dbReference type="GO" id="GO:0008270">
    <property type="term" value="F:zinc ion binding"/>
    <property type="evidence" value="ECO:0007669"/>
    <property type="project" value="TreeGrafter"/>
</dbReference>
<name>D2Z4S1_9BACT</name>
<evidence type="ECO:0000256" key="2">
    <source>
        <dbReference type="ARBA" id="ARBA00022596"/>
    </source>
</evidence>
<evidence type="ECO:0000256" key="4">
    <source>
        <dbReference type="ARBA" id="ARBA00022741"/>
    </source>
</evidence>
<dbReference type="GO" id="GO:0051604">
    <property type="term" value="P:protein maturation"/>
    <property type="evidence" value="ECO:0007669"/>
    <property type="project" value="InterPro"/>
</dbReference>
<dbReference type="Pfam" id="PF02492">
    <property type="entry name" value="cobW"/>
    <property type="match status" value="1"/>
</dbReference>
<dbReference type="SUPFAM" id="SSF52540">
    <property type="entry name" value="P-loop containing nucleoside triphosphate hydrolases"/>
    <property type="match status" value="1"/>
</dbReference>
<dbReference type="Proteomes" id="UP000006427">
    <property type="component" value="Unassembled WGS sequence"/>
</dbReference>
<proteinExistence type="inferred from homology"/>
<keyword evidence="3" id="KW-0479">Metal-binding</keyword>
<dbReference type="PANTHER" id="PTHR30134">
    <property type="entry name" value="HYDROGENASE PROTEIN ASSEMBLY PROTEIN, NICKEL CHAPERONE"/>
    <property type="match status" value="1"/>
</dbReference>
<keyword evidence="7" id="KW-0342">GTP-binding</keyword>
<reference evidence="9 10" key="1">
    <citation type="journal article" date="2010" name="Stand. Genomic Sci.">
        <title>Permanent draft genome sequence of Dethiosulfovibrio peptidovorans type strain (SEBR 4207).</title>
        <authorList>
            <person name="Labutti K."/>
            <person name="Mayilraj S."/>
            <person name="Clum A."/>
            <person name="Lucas S."/>
            <person name="Glavina Del Rio T."/>
            <person name="Nolan M."/>
            <person name="Tice H."/>
            <person name="Cheng J.F."/>
            <person name="Pitluck S."/>
            <person name="Liolios K."/>
            <person name="Ivanova N."/>
            <person name="Mavromatis K."/>
            <person name="Mikhailova N."/>
            <person name="Pati A."/>
            <person name="Goodwin L."/>
            <person name="Chen A."/>
            <person name="Palaniappan K."/>
            <person name="Land M."/>
            <person name="Hauser L."/>
            <person name="Chang Y.J."/>
            <person name="Jeffries C.D."/>
            <person name="Rohde M."/>
            <person name="Spring S."/>
            <person name="Goker M."/>
            <person name="Woyke T."/>
            <person name="Bristow J."/>
            <person name="Eisen J.A."/>
            <person name="Markowitz V."/>
            <person name="Hugenholtz P."/>
            <person name="Kyrpides N.C."/>
            <person name="Klenk H.P."/>
            <person name="Lapidus A."/>
        </authorList>
    </citation>
    <scope>NUCLEOTIDE SEQUENCE [LARGE SCALE GENOMIC DNA]</scope>
    <source>
        <strain evidence="9 10">DSM 11002</strain>
    </source>
</reference>